<dbReference type="eggNOG" id="COG4464">
    <property type="taxonomic scope" value="Bacteria"/>
</dbReference>
<dbReference type="GO" id="GO:0030145">
    <property type="term" value="F:manganese ion binding"/>
    <property type="evidence" value="ECO:0007669"/>
    <property type="project" value="InterPro"/>
</dbReference>
<evidence type="ECO:0000256" key="2">
    <source>
        <dbReference type="ARBA" id="ARBA00013064"/>
    </source>
</evidence>
<protein>
    <recommendedName>
        <fullName evidence="2">protein-tyrosine-phosphatase</fullName>
        <ecNumber evidence="2">3.1.3.48</ecNumber>
    </recommendedName>
</protein>
<accession>M5E4H0</accession>
<proteinExistence type="inferred from homology"/>
<sequence length="257" mass="29594">MIDLHSHILAGVDDGASNLEESLAILKTMEAKGVKKVTATSHYPLYKIKDYKKFISAKLRLLRKEAKAANINLEIISGSEILIDRKIPELFHQNQLLTINNTDYILLETHFNSLPDYFSDLIHDLKVMGYQIIIAHPERYAYIHSNFELLYRWIEKYELKLMLNSSSLVGRHGSKSKKTAEKMINLGLCHLMASDTHGSEKRPFTLRKGLNKAEKLKPGSSEIFKKNAEAVLKNQSLNNFEIKREEKPFFERIFSFI</sequence>
<dbReference type="InterPro" id="IPR016667">
    <property type="entry name" value="Caps_polysacc_synth_CpsB/CapC"/>
</dbReference>
<dbReference type="Proteomes" id="UP000012063">
    <property type="component" value="Unassembled WGS sequence"/>
</dbReference>
<evidence type="ECO:0000256" key="1">
    <source>
        <dbReference type="ARBA" id="ARBA00005750"/>
    </source>
</evidence>
<dbReference type="Pfam" id="PF19567">
    <property type="entry name" value="CpsB_CapC"/>
    <property type="match status" value="1"/>
</dbReference>
<dbReference type="OrthoDB" id="9788539at2"/>
<dbReference type="FunCoup" id="M5E4H0">
    <property type="interactions" value="77"/>
</dbReference>
<dbReference type="EMBL" id="CAUI01000023">
    <property type="protein sequence ID" value="CCU80869.1"/>
    <property type="molecule type" value="Genomic_DNA"/>
</dbReference>
<dbReference type="Gene3D" id="3.20.20.140">
    <property type="entry name" value="Metal-dependent hydrolases"/>
    <property type="match status" value="1"/>
</dbReference>
<evidence type="ECO:0000313" key="7">
    <source>
        <dbReference type="Proteomes" id="UP000012063"/>
    </source>
</evidence>
<evidence type="ECO:0000256" key="3">
    <source>
        <dbReference type="ARBA" id="ARBA00022801"/>
    </source>
</evidence>
<dbReference type="RefSeq" id="WP_005490156.1">
    <property type="nucleotide sequence ID" value="NZ_CAUI01000023.1"/>
</dbReference>
<dbReference type="InParanoid" id="M5E4H0"/>
<comment type="catalytic activity">
    <reaction evidence="5">
        <text>O-phospho-L-tyrosyl-[protein] + H2O = L-tyrosyl-[protein] + phosphate</text>
        <dbReference type="Rhea" id="RHEA:10684"/>
        <dbReference type="Rhea" id="RHEA-COMP:10136"/>
        <dbReference type="Rhea" id="RHEA-COMP:20101"/>
        <dbReference type="ChEBI" id="CHEBI:15377"/>
        <dbReference type="ChEBI" id="CHEBI:43474"/>
        <dbReference type="ChEBI" id="CHEBI:46858"/>
        <dbReference type="ChEBI" id="CHEBI:61978"/>
        <dbReference type="EC" id="3.1.3.48"/>
    </reaction>
</comment>
<comment type="similarity">
    <text evidence="1">Belongs to the metallo-dependent hydrolases superfamily. CpsB/CapC family.</text>
</comment>
<evidence type="ECO:0000256" key="5">
    <source>
        <dbReference type="ARBA" id="ARBA00051722"/>
    </source>
</evidence>
<keyword evidence="7" id="KW-1185">Reference proteome</keyword>
<evidence type="ECO:0000313" key="6">
    <source>
        <dbReference type="EMBL" id="CCU80869.1"/>
    </source>
</evidence>
<evidence type="ECO:0000256" key="4">
    <source>
        <dbReference type="ARBA" id="ARBA00022912"/>
    </source>
</evidence>
<dbReference type="PANTHER" id="PTHR39181:SF1">
    <property type="entry name" value="TYROSINE-PROTEIN PHOSPHATASE YWQE"/>
    <property type="match status" value="1"/>
</dbReference>
<dbReference type="GO" id="GO:0004725">
    <property type="term" value="F:protein tyrosine phosphatase activity"/>
    <property type="evidence" value="ECO:0007669"/>
    <property type="project" value="UniProtKB-EC"/>
</dbReference>
<dbReference type="SUPFAM" id="SSF89550">
    <property type="entry name" value="PHP domain-like"/>
    <property type="match status" value="1"/>
</dbReference>
<keyword evidence="4" id="KW-0904">Protein phosphatase</keyword>
<reference evidence="7" key="1">
    <citation type="journal article" date="2013" name="Genome Announc.">
        <title>Genome Sequence of Halanaerobium saccharolyticum subsp. saccharolyticum Strain DSM 6643T, a Halophilic Hydrogen-Producing Bacterium.</title>
        <authorList>
            <person name="Kivisto A."/>
            <person name="Larjo A."/>
            <person name="Ciranna A."/>
            <person name="Santala V."/>
            <person name="Roos C."/>
            <person name="Karp M."/>
        </authorList>
    </citation>
    <scope>NUCLEOTIDE SEQUENCE [LARGE SCALE GENOMIC DNA]</scope>
    <source>
        <strain evidence="7">DSM 6643</strain>
    </source>
</reference>
<dbReference type="EC" id="3.1.3.48" evidence="2"/>
<gene>
    <name evidence="6" type="ORF">HSACCH_02382</name>
</gene>
<name>M5E4H0_9FIRM</name>
<dbReference type="STRING" id="1293054.HSACCH_02382"/>
<dbReference type="PANTHER" id="PTHR39181">
    <property type="entry name" value="TYROSINE-PROTEIN PHOSPHATASE YWQE"/>
    <property type="match status" value="1"/>
</dbReference>
<keyword evidence="3 6" id="KW-0378">Hydrolase</keyword>
<dbReference type="InterPro" id="IPR016195">
    <property type="entry name" value="Pol/histidinol_Pase-like"/>
</dbReference>
<comment type="caution">
    <text evidence="6">The sequence shown here is derived from an EMBL/GenBank/DDBJ whole genome shotgun (WGS) entry which is preliminary data.</text>
</comment>
<dbReference type="AlphaFoldDB" id="M5E4H0"/>
<organism evidence="6 7">
    <name type="scientific">Halanaerobium saccharolyticum subsp. saccharolyticum DSM 6643</name>
    <dbReference type="NCBI Taxonomy" id="1293054"/>
    <lineage>
        <taxon>Bacteria</taxon>
        <taxon>Bacillati</taxon>
        <taxon>Bacillota</taxon>
        <taxon>Clostridia</taxon>
        <taxon>Halanaerobiales</taxon>
        <taxon>Halanaerobiaceae</taxon>
        <taxon>Halanaerobium</taxon>
    </lineage>
</organism>
<dbReference type="PIRSF" id="PIRSF016557">
    <property type="entry name" value="Caps_synth_CpsB"/>
    <property type="match status" value="1"/>
</dbReference>